<feature type="region of interest" description="Disordered" evidence="1">
    <location>
        <begin position="195"/>
        <end position="214"/>
    </location>
</feature>
<comment type="caution">
    <text evidence="2">The sequence shown here is derived from an EMBL/GenBank/DDBJ whole genome shotgun (WGS) entry which is preliminary data.</text>
</comment>
<reference evidence="2" key="1">
    <citation type="submission" date="2021-06" db="EMBL/GenBank/DDBJ databases">
        <authorList>
            <person name="Kallberg Y."/>
            <person name="Tangrot J."/>
            <person name="Rosling A."/>
        </authorList>
    </citation>
    <scope>NUCLEOTIDE SEQUENCE</scope>
    <source>
        <strain evidence="2">FL130A</strain>
    </source>
</reference>
<evidence type="ECO:0000313" key="3">
    <source>
        <dbReference type="Proteomes" id="UP000789508"/>
    </source>
</evidence>
<feature type="compositionally biased region" description="Basic and acidic residues" evidence="1">
    <location>
        <begin position="534"/>
        <end position="545"/>
    </location>
</feature>
<keyword evidence="3" id="KW-1185">Reference proteome</keyword>
<sequence length="545" mass="62744">MSRMTRFPYFASNDDWNLASFLQWSMVYAQDFGNKDEEHRVYKTHLQAIYNDPNLLEPCDSKKIQNLATQALGKFKEEANSDIVTNLWSNSSSFLKMLRTAVDLNTNKILYRVSDLHDDVSETIFNATKDKLCFERKRSRFYEEKSQESPPKRTKANNGSGITQYNLIFYSQYFFLSFGCTQEKTSDNWKDTNAGAIDAEEISDSDDTDAEPNDTEIENLNQEVNNLNDTEVSIRNTLLDVLNQRKSKDLESEKTFMNSTFLNGIIDLTDADMKRQIKLGSQHPSSRRRFDPFFDEGHDIAQDIMKHFSLRLEAPNNIESNALDLERTFAIDTIVYIVNRLFKMHQDEVDLVWIEILTPDTSKRKIDGVMRALLTKQTHQILALFEFSFGRKAPMSKDYEDRVKLSRNAMRTLNKCSKKRLVTRHGCTQFKAWTDVHTIHGSTSPINIPVRGVRMYQIPQEFQPNGTTHLHDTNVAWLSLLQSDVLNTVKENNCFIDTIENSYICTVSVQETPKKKNKGKKETGSPPSSYPESPCDRLEGARETS</sequence>
<evidence type="ECO:0000313" key="2">
    <source>
        <dbReference type="EMBL" id="CAG8660121.1"/>
    </source>
</evidence>
<organism evidence="2 3">
    <name type="scientific">Ambispora leptoticha</name>
    <dbReference type="NCBI Taxonomy" id="144679"/>
    <lineage>
        <taxon>Eukaryota</taxon>
        <taxon>Fungi</taxon>
        <taxon>Fungi incertae sedis</taxon>
        <taxon>Mucoromycota</taxon>
        <taxon>Glomeromycotina</taxon>
        <taxon>Glomeromycetes</taxon>
        <taxon>Archaeosporales</taxon>
        <taxon>Ambisporaceae</taxon>
        <taxon>Ambispora</taxon>
    </lineage>
</organism>
<dbReference type="OrthoDB" id="2437846at2759"/>
<evidence type="ECO:0000256" key="1">
    <source>
        <dbReference type="SAM" id="MobiDB-lite"/>
    </source>
</evidence>
<gene>
    <name evidence="2" type="ORF">ALEPTO_LOCUS10296</name>
</gene>
<accession>A0A9N9HAX7</accession>
<feature type="region of interest" description="Disordered" evidence="1">
    <location>
        <begin position="511"/>
        <end position="545"/>
    </location>
</feature>
<feature type="compositionally biased region" description="Acidic residues" evidence="1">
    <location>
        <begin position="198"/>
        <end position="214"/>
    </location>
</feature>
<name>A0A9N9HAX7_9GLOM</name>
<proteinExistence type="predicted"/>
<dbReference type="Proteomes" id="UP000789508">
    <property type="component" value="Unassembled WGS sequence"/>
</dbReference>
<dbReference type="AlphaFoldDB" id="A0A9N9HAX7"/>
<dbReference type="EMBL" id="CAJVPS010010770">
    <property type="protein sequence ID" value="CAG8660121.1"/>
    <property type="molecule type" value="Genomic_DNA"/>
</dbReference>
<protein>
    <submittedName>
        <fullName evidence="2">2707_t:CDS:1</fullName>
    </submittedName>
</protein>